<comment type="function">
    <text evidence="6">Controls stomatal patterning.</text>
</comment>
<evidence type="ECO:0000256" key="6">
    <source>
        <dbReference type="RuleBase" id="RU367102"/>
    </source>
</evidence>
<feature type="signal peptide" evidence="6">
    <location>
        <begin position="1"/>
        <end position="21"/>
    </location>
</feature>
<keyword evidence="3 6" id="KW-0964">Secreted</keyword>
<dbReference type="GO" id="GO:0005576">
    <property type="term" value="C:extracellular region"/>
    <property type="evidence" value="ECO:0007669"/>
    <property type="project" value="UniProtKB-SubCell"/>
</dbReference>
<dbReference type="PANTHER" id="PTHR33109">
    <property type="entry name" value="EPIDERMAL PATTERNING FACTOR-LIKE PROTEIN 4"/>
    <property type="match status" value="1"/>
</dbReference>
<keyword evidence="5" id="KW-1015">Disulfide bond</keyword>
<sequence length="105" mass="11217">MGIVSLITLLLLFTTLTTTHATLTPPRPAEMVITSASTDAAVGAAAVGRRRLVGPGSSPPTCRGRCERCFPCTAVHVTIQPGLTTPLEYYPEAWRCKCGNKLFMP</sequence>
<gene>
    <name evidence="7" type="ORF">QJS04_geneDACA007499</name>
</gene>
<dbReference type="EMBL" id="JAUJYN010000005">
    <property type="protein sequence ID" value="KAK1271665.1"/>
    <property type="molecule type" value="Genomic_DNA"/>
</dbReference>
<accession>A0AAV9B4Y0</accession>
<dbReference type="PANTHER" id="PTHR33109:SF55">
    <property type="entry name" value="EPIDERMAL PATTERNING FACTOR-LIKE PROTEIN 4-RELATED"/>
    <property type="match status" value="1"/>
</dbReference>
<evidence type="ECO:0000256" key="5">
    <source>
        <dbReference type="ARBA" id="ARBA00023157"/>
    </source>
</evidence>
<organism evidence="7 8">
    <name type="scientific">Acorus gramineus</name>
    <name type="common">Dwarf sweet flag</name>
    <dbReference type="NCBI Taxonomy" id="55184"/>
    <lineage>
        <taxon>Eukaryota</taxon>
        <taxon>Viridiplantae</taxon>
        <taxon>Streptophyta</taxon>
        <taxon>Embryophyta</taxon>
        <taxon>Tracheophyta</taxon>
        <taxon>Spermatophyta</taxon>
        <taxon>Magnoliopsida</taxon>
        <taxon>Liliopsida</taxon>
        <taxon>Acoraceae</taxon>
        <taxon>Acorus</taxon>
    </lineage>
</organism>
<evidence type="ECO:0000256" key="1">
    <source>
        <dbReference type="ARBA" id="ARBA00004613"/>
    </source>
</evidence>
<evidence type="ECO:0000313" key="7">
    <source>
        <dbReference type="EMBL" id="KAK1271665.1"/>
    </source>
</evidence>
<evidence type="ECO:0000313" key="8">
    <source>
        <dbReference type="Proteomes" id="UP001179952"/>
    </source>
</evidence>
<keyword evidence="8" id="KW-1185">Reference proteome</keyword>
<proteinExistence type="inferred from homology"/>
<reference evidence="7" key="2">
    <citation type="submission" date="2023-06" db="EMBL/GenBank/DDBJ databases">
        <authorList>
            <person name="Ma L."/>
            <person name="Liu K.-W."/>
            <person name="Li Z."/>
            <person name="Hsiao Y.-Y."/>
            <person name="Qi Y."/>
            <person name="Fu T."/>
            <person name="Tang G."/>
            <person name="Zhang D."/>
            <person name="Sun W.-H."/>
            <person name="Liu D.-K."/>
            <person name="Li Y."/>
            <person name="Chen G.-Z."/>
            <person name="Liu X.-D."/>
            <person name="Liao X.-Y."/>
            <person name="Jiang Y.-T."/>
            <person name="Yu X."/>
            <person name="Hao Y."/>
            <person name="Huang J."/>
            <person name="Zhao X.-W."/>
            <person name="Ke S."/>
            <person name="Chen Y.-Y."/>
            <person name="Wu W.-L."/>
            <person name="Hsu J.-L."/>
            <person name="Lin Y.-F."/>
            <person name="Huang M.-D."/>
            <person name="Li C.-Y."/>
            <person name="Huang L."/>
            <person name="Wang Z.-W."/>
            <person name="Zhao X."/>
            <person name="Zhong W.-Y."/>
            <person name="Peng D.-H."/>
            <person name="Ahmad S."/>
            <person name="Lan S."/>
            <person name="Zhang J.-S."/>
            <person name="Tsai W.-C."/>
            <person name="Van De Peer Y."/>
            <person name="Liu Z.-J."/>
        </authorList>
    </citation>
    <scope>NUCLEOTIDE SEQUENCE</scope>
    <source>
        <strain evidence="7">SCP</strain>
        <tissue evidence="7">Leaves</tissue>
    </source>
</reference>
<dbReference type="AlphaFoldDB" id="A0AAV9B4Y0"/>
<dbReference type="Pfam" id="PF17181">
    <property type="entry name" value="EPF"/>
    <property type="match status" value="1"/>
</dbReference>
<dbReference type="GO" id="GO:0010052">
    <property type="term" value="P:guard cell differentiation"/>
    <property type="evidence" value="ECO:0007669"/>
    <property type="project" value="UniProtKB-UniRule"/>
</dbReference>
<keyword evidence="4 6" id="KW-0732">Signal</keyword>
<evidence type="ECO:0000256" key="3">
    <source>
        <dbReference type="ARBA" id="ARBA00022525"/>
    </source>
</evidence>
<dbReference type="Proteomes" id="UP001179952">
    <property type="component" value="Unassembled WGS sequence"/>
</dbReference>
<comment type="subcellular location">
    <subcellularLocation>
        <location evidence="1 6">Secreted</location>
    </subcellularLocation>
</comment>
<dbReference type="InterPro" id="IPR039455">
    <property type="entry name" value="EPFL"/>
</dbReference>
<feature type="chain" id="PRO_5043109285" description="Epidermal patterning factor-like protein" evidence="6">
    <location>
        <begin position="22"/>
        <end position="105"/>
    </location>
</feature>
<name>A0AAV9B4Y0_ACOGR</name>
<protein>
    <recommendedName>
        <fullName evidence="6">Epidermal patterning factor-like protein</fullName>
    </recommendedName>
</protein>
<keyword evidence="6" id="KW-0217">Developmental protein</keyword>
<evidence type="ECO:0000256" key="4">
    <source>
        <dbReference type="ARBA" id="ARBA00022729"/>
    </source>
</evidence>
<comment type="similarity">
    <text evidence="2 6">Belongs to the plant cysteine rich small secretory peptide family. Epidermal patterning factor subfamily.</text>
</comment>
<comment type="caution">
    <text evidence="7">The sequence shown here is derived from an EMBL/GenBank/DDBJ whole genome shotgun (WGS) entry which is preliminary data.</text>
</comment>
<evidence type="ECO:0000256" key="2">
    <source>
        <dbReference type="ARBA" id="ARBA00008127"/>
    </source>
</evidence>
<reference evidence="7" key="1">
    <citation type="journal article" date="2023" name="Nat. Commun.">
        <title>Diploid and tetraploid genomes of Acorus and the evolution of monocots.</title>
        <authorList>
            <person name="Ma L."/>
            <person name="Liu K.W."/>
            <person name="Li Z."/>
            <person name="Hsiao Y.Y."/>
            <person name="Qi Y."/>
            <person name="Fu T."/>
            <person name="Tang G.D."/>
            <person name="Zhang D."/>
            <person name="Sun W.H."/>
            <person name="Liu D.K."/>
            <person name="Li Y."/>
            <person name="Chen G.Z."/>
            <person name="Liu X.D."/>
            <person name="Liao X.Y."/>
            <person name="Jiang Y.T."/>
            <person name="Yu X."/>
            <person name="Hao Y."/>
            <person name="Huang J."/>
            <person name="Zhao X.W."/>
            <person name="Ke S."/>
            <person name="Chen Y.Y."/>
            <person name="Wu W.L."/>
            <person name="Hsu J.L."/>
            <person name="Lin Y.F."/>
            <person name="Huang M.D."/>
            <person name="Li C.Y."/>
            <person name="Huang L."/>
            <person name="Wang Z.W."/>
            <person name="Zhao X."/>
            <person name="Zhong W.Y."/>
            <person name="Peng D.H."/>
            <person name="Ahmad S."/>
            <person name="Lan S."/>
            <person name="Zhang J.S."/>
            <person name="Tsai W.C."/>
            <person name="Van de Peer Y."/>
            <person name="Liu Z.J."/>
        </authorList>
    </citation>
    <scope>NUCLEOTIDE SEQUENCE</scope>
    <source>
        <strain evidence="7">SCP</strain>
    </source>
</reference>